<feature type="compositionally biased region" description="Basic and acidic residues" evidence="3">
    <location>
        <begin position="210"/>
        <end position="227"/>
    </location>
</feature>
<feature type="region of interest" description="Disordered" evidence="3">
    <location>
        <begin position="531"/>
        <end position="556"/>
    </location>
</feature>
<accession>A0A068WFA9</accession>
<dbReference type="SMART" id="SM00166">
    <property type="entry name" value="UBX"/>
    <property type="match status" value="1"/>
</dbReference>
<evidence type="ECO:0000259" key="5">
    <source>
        <dbReference type="PROSITE" id="PS50033"/>
    </source>
</evidence>
<feature type="compositionally biased region" description="Polar residues" evidence="3">
    <location>
        <begin position="195"/>
        <end position="207"/>
    </location>
</feature>
<dbReference type="InterPro" id="IPR001012">
    <property type="entry name" value="UBX_dom"/>
</dbReference>
<dbReference type="Pfam" id="PF00789">
    <property type="entry name" value="UBX"/>
    <property type="match status" value="1"/>
</dbReference>
<name>A0A068WFA9_ECHGR</name>
<evidence type="ECO:0000313" key="7">
    <source>
        <dbReference type="Proteomes" id="UP000492820"/>
    </source>
</evidence>
<protein>
    <recommendedName>
        <fullName evidence="1">UBX domain-containing protein 4</fullName>
    </recommendedName>
</protein>
<keyword evidence="4" id="KW-0812">Transmembrane</keyword>
<evidence type="ECO:0000313" key="8">
    <source>
        <dbReference type="WBParaSite" id="EgrG_000870300"/>
    </source>
</evidence>
<dbReference type="Gene3D" id="3.10.20.90">
    <property type="entry name" value="Phosphatidylinositol 3-kinase Catalytic Subunit, Chain A, domain 1"/>
    <property type="match status" value="1"/>
</dbReference>
<dbReference type="EMBL" id="LK028576">
    <property type="protein sequence ID" value="CDS16282.1"/>
    <property type="molecule type" value="Genomic_DNA"/>
</dbReference>
<organism evidence="6">
    <name type="scientific">Echinococcus granulosus</name>
    <name type="common">Hydatid tapeworm</name>
    <dbReference type="NCBI Taxonomy" id="6210"/>
    <lineage>
        <taxon>Eukaryota</taxon>
        <taxon>Metazoa</taxon>
        <taxon>Spiralia</taxon>
        <taxon>Lophotrochozoa</taxon>
        <taxon>Platyhelminthes</taxon>
        <taxon>Cestoda</taxon>
        <taxon>Eucestoda</taxon>
        <taxon>Cyclophyllidea</taxon>
        <taxon>Taeniidae</taxon>
        <taxon>Echinococcus</taxon>
        <taxon>Echinococcus granulosus group</taxon>
    </lineage>
</organism>
<feature type="compositionally biased region" description="Basic and acidic residues" evidence="3">
    <location>
        <begin position="546"/>
        <end position="555"/>
    </location>
</feature>
<dbReference type="Proteomes" id="UP000492820">
    <property type="component" value="Unassembled WGS sequence"/>
</dbReference>
<keyword evidence="4" id="KW-0472">Membrane</keyword>
<dbReference type="PROSITE" id="PS50033">
    <property type="entry name" value="UBX"/>
    <property type="match status" value="1"/>
</dbReference>
<gene>
    <name evidence="6" type="ORF">EgrG_000870300</name>
</gene>
<dbReference type="OrthoDB" id="2445133at2759"/>
<feature type="coiled-coil region" evidence="2">
    <location>
        <begin position="297"/>
        <end position="328"/>
    </location>
</feature>
<feature type="transmembrane region" description="Helical" evidence="4">
    <location>
        <begin position="587"/>
        <end position="609"/>
    </location>
</feature>
<reference evidence="6" key="2">
    <citation type="submission" date="2014-06" db="EMBL/GenBank/DDBJ databases">
        <authorList>
            <person name="Aslett M."/>
        </authorList>
    </citation>
    <scope>NUCLEOTIDE SEQUENCE</scope>
</reference>
<dbReference type="SUPFAM" id="SSF54236">
    <property type="entry name" value="Ubiquitin-like"/>
    <property type="match status" value="1"/>
</dbReference>
<feature type="compositionally biased region" description="Polar residues" evidence="3">
    <location>
        <begin position="531"/>
        <end position="544"/>
    </location>
</feature>
<evidence type="ECO:0000313" key="6">
    <source>
        <dbReference type="EMBL" id="CDS16282.1"/>
    </source>
</evidence>
<feature type="region of interest" description="Disordered" evidence="3">
    <location>
        <begin position="181"/>
        <end position="251"/>
    </location>
</feature>
<dbReference type="WBParaSite" id="EgrG_000870300">
    <property type="protein sequence ID" value="EgrG_000870300"/>
    <property type="gene ID" value="EgrG_000870300"/>
</dbReference>
<dbReference type="InterPro" id="IPR029071">
    <property type="entry name" value="Ubiquitin-like_domsf"/>
</dbReference>
<reference evidence="6 7" key="1">
    <citation type="journal article" date="2013" name="Nature">
        <title>The genomes of four tapeworm species reveal adaptations to parasitism.</title>
        <authorList>
            <person name="Tsai I.J."/>
            <person name="Zarowiecki M."/>
            <person name="Holroyd N."/>
            <person name="Garciarrubio A."/>
            <person name="Sanchez-Flores A."/>
            <person name="Brooks K.L."/>
            <person name="Tracey A."/>
            <person name="Bobes R.J."/>
            <person name="Fragoso G."/>
            <person name="Sciutto E."/>
            <person name="Aslett M."/>
            <person name="Beasley H."/>
            <person name="Bennett H.M."/>
            <person name="Cai J."/>
            <person name="Camicia F."/>
            <person name="Clark R."/>
            <person name="Cucher M."/>
            <person name="De Silva N."/>
            <person name="Day T.A."/>
            <person name="Deplazes P."/>
            <person name="Estrada K."/>
            <person name="Fernandez C."/>
            <person name="Holland P.W."/>
            <person name="Hou J."/>
            <person name="Hu S."/>
            <person name="Huckvale T."/>
            <person name="Hung S.S."/>
            <person name="Kamenetzky L."/>
            <person name="Keane J.A."/>
            <person name="Kiss F."/>
            <person name="Koziol U."/>
            <person name="Lambert O."/>
            <person name="Liu K."/>
            <person name="Luo X."/>
            <person name="Luo Y."/>
            <person name="Macchiaroli N."/>
            <person name="Nichol S."/>
            <person name="Paps J."/>
            <person name="Parkinson J."/>
            <person name="Pouchkina-Stantcheva N."/>
            <person name="Riddiford N."/>
            <person name="Rosenzvit M."/>
            <person name="Salinas G."/>
            <person name="Wasmuth J.D."/>
            <person name="Zamanian M."/>
            <person name="Zheng Y."/>
            <person name="Cai X."/>
            <person name="Soberon X."/>
            <person name="Olson P.D."/>
            <person name="Laclette J.P."/>
            <person name="Brehm K."/>
            <person name="Berriman M."/>
            <person name="Garciarrubio A."/>
            <person name="Bobes R.J."/>
            <person name="Fragoso G."/>
            <person name="Sanchez-Flores A."/>
            <person name="Estrada K."/>
            <person name="Cevallos M.A."/>
            <person name="Morett E."/>
            <person name="Gonzalez V."/>
            <person name="Portillo T."/>
            <person name="Ochoa-Leyva A."/>
            <person name="Jose M.V."/>
            <person name="Sciutto E."/>
            <person name="Landa A."/>
            <person name="Jimenez L."/>
            <person name="Valdes V."/>
            <person name="Carrero J.C."/>
            <person name="Larralde C."/>
            <person name="Morales-Montor J."/>
            <person name="Limon-Lason J."/>
            <person name="Soberon X."/>
            <person name="Laclette J.P."/>
        </authorList>
    </citation>
    <scope>NUCLEOTIDE SEQUENCE [LARGE SCALE GENOMIC DNA]</scope>
</reference>
<dbReference type="GO" id="GO:0005783">
    <property type="term" value="C:endoplasmic reticulum"/>
    <property type="evidence" value="ECO:0007669"/>
    <property type="project" value="TreeGrafter"/>
</dbReference>
<reference evidence="8" key="3">
    <citation type="submission" date="2020-10" db="UniProtKB">
        <authorList>
            <consortium name="WormBaseParasite"/>
        </authorList>
    </citation>
    <scope>IDENTIFICATION</scope>
</reference>
<evidence type="ECO:0000256" key="2">
    <source>
        <dbReference type="SAM" id="Coils"/>
    </source>
</evidence>
<evidence type="ECO:0000256" key="3">
    <source>
        <dbReference type="SAM" id="MobiDB-lite"/>
    </source>
</evidence>
<dbReference type="PANTHER" id="PTHR46424:SF1">
    <property type="entry name" value="UBX DOMAIN-CONTAINING PROTEIN 4"/>
    <property type="match status" value="1"/>
</dbReference>
<dbReference type="GO" id="GO:0036503">
    <property type="term" value="P:ERAD pathway"/>
    <property type="evidence" value="ECO:0007669"/>
    <property type="project" value="TreeGrafter"/>
</dbReference>
<proteinExistence type="predicted"/>
<keyword evidence="4" id="KW-1133">Transmembrane helix</keyword>
<evidence type="ECO:0000256" key="4">
    <source>
        <dbReference type="SAM" id="Phobius"/>
    </source>
</evidence>
<feature type="domain" description="UBX" evidence="5">
    <location>
        <begin position="357"/>
        <end position="462"/>
    </location>
</feature>
<keyword evidence="2" id="KW-0175">Coiled coil</keyword>
<sequence>MNWYSGDIGQCIKEVKNAQKLLLVFSKDSEDISSESCAALNAEDVVMHCQDVICLQLQSGSVPYHQFASVYEVPSLPCIHIISPSGLVLSVKTADFSADRIALWLAENIASFETTKQTRNAIMGVQELAPVGAPYDTSPKACASASPPSSYPQAIGNLTASAEHSLPRSEKAEVLELYEGDPPASLPEADVAASPLTSSPRPGSNSECVDLGHQRCQETDQVERNLSPEEIPSSALSEADASVPSHRSGNSLNERIQDARELLEAKRQAKAVKVFQETHESELKRRNLGRDMVEFKRRKQEQEIRERLEEQKREKAEKQAARQRILAQIELDRRDRLGVSAPKVAAPKSTTTSTGAVDPNEVRLQLRLPDGSHMIGVFAAEAHLGSEVRQYIRSRVQGKEAEGALAVAPLSDVVRASFAPVLASGFTFRQTRPNPPRHFSPEDETTKTLRELGLWPSAVLILHCGKYNSITDDGFAGYSKNVLSRVLGLIWGGVQSVGDIFFYFGDGLIQLGRSTWQTLFSAGSGRTIGQAQAANSATSRQSPPRTDGDREKSPDCHTCLTTQMSRQDGMATRQLSFENQSILKLVIFWHTFKFRLIGCFLLLLLNMAFTKPMPK</sequence>
<evidence type="ECO:0000256" key="1">
    <source>
        <dbReference type="ARBA" id="ARBA00040925"/>
    </source>
</evidence>
<dbReference type="AlphaFoldDB" id="A0A068WFA9"/>
<dbReference type="PANTHER" id="PTHR46424">
    <property type="entry name" value="UBX DOMAIN-CONTAINING PROTEIN 4"/>
    <property type="match status" value="1"/>
</dbReference>